<gene>
    <name evidence="1" type="ORF">GC101_21980</name>
</gene>
<dbReference type="RefSeq" id="WP_171719003.1">
    <property type="nucleotide sequence ID" value="NZ_WHOB01000064.1"/>
</dbReference>
<evidence type="ECO:0000313" key="2">
    <source>
        <dbReference type="Proteomes" id="UP000596857"/>
    </source>
</evidence>
<evidence type="ECO:0000313" key="1">
    <source>
        <dbReference type="EMBL" id="NOU81535.1"/>
    </source>
</evidence>
<proteinExistence type="predicted"/>
<protein>
    <submittedName>
        <fullName evidence="1">Uncharacterized protein</fullName>
    </submittedName>
</protein>
<accession>A0ABX1YKG3</accession>
<comment type="caution">
    <text evidence="1">The sequence shown here is derived from an EMBL/GenBank/DDBJ whole genome shotgun (WGS) entry which is preliminary data.</text>
</comment>
<dbReference type="EMBL" id="WHOB01000064">
    <property type="protein sequence ID" value="NOU81535.1"/>
    <property type="molecule type" value="Genomic_DNA"/>
</dbReference>
<name>A0ABX1YKG3_9BACL</name>
<sequence length="74" mass="8858">MRAQELYNFCAVNQHKSRLEAEKMKNSTDVEAWEMWYERSIGEATAFFTMAHFILKEAEKHGEKVDKEEYLRLL</sequence>
<keyword evidence="2" id="KW-1185">Reference proteome</keyword>
<dbReference type="Proteomes" id="UP000596857">
    <property type="component" value="Unassembled WGS sequence"/>
</dbReference>
<reference evidence="1 2" key="1">
    <citation type="submission" date="2019-10" db="EMBL/GenBank/DDBJ databases">
        <title>Description of Paenibacillus terricola sp. nov.</title>
        <authorList>
            <person name="Carlier A."/>
            <person name="Qi S."/>
        </authorList>
    </citation>
    <scope>NUCLEOTIDE SEQUENCE [LARGE SCALE GENOMIC DNA]</scope>
    <source>
        <strain evidence="1 2">LMG 31459</strain>
    </source>
</reference>
<organism evidence="1 2">
    <name type="scientific">Paenibacillus phytohabitans</name>
    <dbReference type="NCBI Taxonomy" id="2654978"/>
    <lineage>
        <taxon>Bacteria</taxon>
        <taxon>Bacillati</taxon>
        <taxon>Bacillota</taxon>
        <taxon>Bacilli</taxon>
        <taxon>Bacillales</taxon>
        <taxon>Paenibacillaceae</taxon>
        <taxon>Paenibacillus</taxon>
    </lineage>
</organism>